<sequence length="144" mass="15577">MCSASPFLHSAMIPARSISARLRPPTGHPPPPSLGCHCRSAGAVASTNNYVVPLDAAPSGSALSSRSSATSTDASRPKPSCIMVWSKNQNNDPSTSRGSKPKNNMIIMYTAKFHDIEDSSWLSLELNRYLLSCRTKEVCLFHDK</sequence>
<evidence type="ECO:0000256" key="1">
    <source>
        <dbReference type="SAM" id="MobiDB-lite"/>
    </source>
</evidence>
<accession>A0A5J9U459</accession>
<feature type="compositionally biased region" description="Polar residues" evidence="1">
    <location>
        <begin position="86"/>
        <end position="101"/>
    </location>
</feature>
<name>A0A5J9U459_9POAL</name>
<feature type="region of interest" description="Disordered" evidence="1">
    <location>
        <begin position="58"/>
        <end position="101"/>
    </location>
</feature>
<reference evidence="2 3" key="1">
    <citation type="journal article" date="2019" name="Sci. Rep.">
        <title>A high-quality genome of Eragrostis curvula grass provides insights into Poaceae evolution and supports new strategies to enhance forage quality.</title>
        <authorList>
            <person name="Carballo J."/>
            <person name="Santos B.A.C.M."/>
            <person name="Zappacosta D."/>
            <person name="Garbus I."/>
            <person name="Selva J.P."/>
            <person name="Gallo C.A."/>
            <person name="Diaz A."/>
            <person name="Albertini E."/>
            <person name="Caccamo M."/>
            <person name="Echenique V."/>
        </authorList>
    </citation>
    <scope>NUCLEOTIDE SEQUENCE [LARGE SCALE GENOMIC DNA]</scope>
    <source>
        <strain evidence="3">cv. Victoria</strain>
        <tissue evidence="2">Leaf</tissue>
    </source>
</reference>
<protein>
    <submittedName>
        <fullName evidence="2">Uncharacterized protein</fullName>
    </submittedName>
</protein>
<evidence type="ECO:0000313" key="3">
    <source>
        <dbReference type="Proteomes" id="UP000324897"/>
    </source>
</evidence>
<keyword evidence="3" id="KW-1185">Reference proteome</keyword>
<comment type="caution">
    <text evidence="2">The sequence shown here is derived from an EMBL/GenBank/DDBJ whole genome shotgun (WGS) entry which is preliminary data.</text>
</comment>
<organism evidence="2 3">
    <name type="scientific">Eragrostis curvula</name>
    <name type="common">weeping love grass</name>
    <dbReference type="NCBI Taxonomy" id="38414"/>
    <lineage>
        <taxon>Eukaryota</taxon>
        <taxon>Viridiplantae</taxon>
        <taxon>Streptophyta</taxon>
        <taxon>Embryophyta</taxon>
        <taxon>Tracheophyta</taxon>
        <taxon>Spermatophyta</taxon>
        <taxon>Magnoliopsida</taxon>
        <taxon>Liliopsida</taxon>
        <taxon>Poales</taxon>
        <taxon>Poaceae</taxon>
        <taxon>PACMAD clade</taxon>
        <taxon>Chloridoideae</taxon>
        <taxon>Eragrostideae</taxon>
        <taxon>Eragrostidinae</taxon>
        <taxon>Eragrostis</taxon>
    </lineage>
</organism>
<dbReference type="EMBL" id="RWGY01000029">
    <property type="protein sequence ID" value="TVU18469.1"/>
    <property type="molecule type" value="Genomic_DNA"/>
</dbReference>
<evidence type="ECO:0000313" key="2">
    <source>
        <dbReference type="EMBL" id="TVU18469.1"/>
    </source>
</evidence>
<dbReference type="AlphaFoldDB" id="A0A5J9U459"/>
<feature type="non-terminal residue" evidence="2">
    <location>
        <position position="1"/>
    </location>
</feature>
<proteinExistence type="predicted"/>
<feature type="compositionally biased region" description="Low complexity" evidence="1">
    <location>
        <begin position="58"/>
        <end position="74"/>
    </location>
</feature>
<dbReference type="Gramene" id="TVU18469">
    <property type="protein sequence ID" value="TVU18469"/>
    <property type="gene ID" value="EJB05_34571"/>
</dbReference>
<gene>
    <name evidence="2" type="ORF">EJB05_34571</name>
</gene>
<dbReference type="Proteomes" id="UP000324897">
    <property type="component" value="Chromosome 7"/>
</dbReference>